<reference evidence="2 3" key="1">
    <citation type="submission" date="2019-08" db="EMBL/GenBank/DDBJ databases">
        <title>Massilia golmudensis sp. nov., isolated from sand in the Qinghai-Tibetan Plateau.</title>
        <authorList>
            <person name="Zhang B."/>
        </authorList>
    </citation>
    <scope>NUCLEOTIDE SEQUENCE [LARGE SCALE GENOMIC DNA]</scope>
    <source>
        <strain evidence="2 3">GEM5</strain>
    </source>
</reference>
<dbReference type="Gene3D" id="3.40.50.300">
    <property type="entry name" value="P-loop containing nucleotide triphosphate hydrolases"/>
    <property type="match status" value="1"/>
</dbReference>
<dbReference type="GO" id="GO:0006302">
    <property type="term" value="P:double-strand break repair"/>
    <property type="evidence" value="ECO:0007669"/>
    <property type="project" value="TreeGrafter"/>
</dbReference>
<dbReference type="GO" id="GO:0000731">
    <property type="term" value="P:DNA synthesis involved in DNA repair"/>
    <property type="evidence" value="ECO:0007669"/>
    <property type="project" value="TreeGrafter"/>
</dbReference>
<dbReference type="EMBL" id="VPFD01000036">
    <property type="protein sequence ID" value="TXF96579.1"/>
    <property type="molecule type" value="Genomic_DNA"/>
</dbReference>
<dbReference type="PANTHER" id="PTHR32182">
    <property type="entry name" value="DNA REPLICATION AND REPAIR PROTEIN RECF"/>
    <property type="match status" value="1"/>
</dbReference>
<dbReference type="SUPFAM" id="SSF52540">
    <property type="entry name" value="P-loop containing nucleoside triphosphate hydrolases"/>
    <property type="match status" value="1"/>
</dbReference>
<protein>
    <submittedName>
        <fullName evidence="2">AAA family ATPase</fullName>
    </submittedName>
</protein>
<comment type="caution">
    <text evidence="2">The sequence shown here is derived from an EMBL/GenBank/DDBJ whole genome shotgun (WGS) entry which is preliminary data.</text>
</comment>
<feature type="domain" description="Protein CR006 P-loop" evidence="1">
    <location>
        <begin position="563"/>
        <end position="714"/>
    </location>
</feature>
<gene>
    <name evidence="2" type="ORF">FVD38_24000</name>
</gene>
<dbReference type="PANTHER" id="PTHR32182:SF0">
    <property type="entry name" value="DNA REPLICATION AND REPAIR PROTEIN RECF"/>
    <property type="match status" value="1"/>
</dbReference>
<evidence type="ECO:0000313" key="3">
    <source>
        <dbReference type="Proteomes" id="UP000321413"/>
    </source>
</evidence>
<dbReference type="AlphaFoldDB" id="A0A5C7G0D8"/>
<evidence type="ECO:0000259" key="1">
    <source>
        <dbReference type="Pfam" id="PF13166"/>
    </source>
</evidence>
<dbReference type="InterPro" id="IPR026866">
    <property type="entry name" value="CR006_AAA"/>
</dbReference>
<evidence type="ECO:0000313" key="2">
    <source>
        <dbReference type="EMBL" id="TXF96579.1"/>
    </source>
</evidence>
<keyword evidence="3" id="KW-1185">Reference proteome</keyword>
<dbReference type="RefSeq" id="WP_147937108.1">
    <property type="nucleotide sequence ID" value="NZ_VPFD01000036.1"/>
</dbReference>
<dbReference type="InterPro" id="IPR027417">
    <property type="entry name" value="P-loop_NTPase"/>
</dbReference>
<accession>A0A5C7G0D8</accession>
<sequence length="878" mass="95435">MTILQEIHIWSKDLAAWQQDAIARLYSDRTLSAADLDDLYALAKVEVGIPDPQGREHKKLKDAQVAPPADPTRVVLLTAIKELANVNALAKGARLPVARAGVTAIYGENGVGKSGYSRVFKKACRARDRREPILPNANLEPGACGPAEATFEAEIDGTPIDLPWKDGEEPPHPLSDIAIFDTHCARAYIDNQGDFAYSPYGLDILEGLVGACNKLKVRATAEKAASAPSNAAYIVLAGEQTEVAKKLLGIPAKTKAEEIETLATISEAELERLALLNRTLAEADPKQKALALRQKASRLTSLVGRIATAIDVVSEGKVASLRELIGKSNAAKAAAELAATEFKATPGQLAGTGGEEWKALFQAARAFAEISHADHEFPDLPVNAACPLCQNALGHQGVARLLRFDAFVRAAAEKAAKDARDAAAIPFRVVQQASVDLMFRDDLVEEVSELSPEVAAGCTALQVSLRVRQPAVLHAAAGKLAWGELPKLSDNPQPGLDEILGRLHEQAKALDATADEKLKAVMVSERMELDARRRLAEVKGAVLEAMTKHELCRKLQACIDGMETRGISRKSTELSRTTASQELADALNAELKFLKVHHLNVVMRAESPGGKTQFKLTLQLPGGGTPTAIFSEGEQRALAIASFMAEIRLSKGRGGIVLDDPVSSLDHRRRWEVAERLVKESLIRQVIIFTHDIYFLLILEQKAKELGTQLTKNYIRKTADGHGVHSEDLPFDVLGTKDRLSRLRQMLVDVRKAAKDGEEDLQRQLTVKCYGQLRLAWERCIEEVLLNGAVQRFGEGVSTQRLKGVTVTDDDYREIDAGMSKSSKFEHDAAAAVGRLPIPDPDELSDDIERLGKWRETLNKRVDGIAKGTASRSALFAT</sequence>
<dbReference type="Pfam" id="PF13166">
    <property type="entry name" value="AAA_13"/>
    <property type="match status" value="1"/>
</dbReference>
<proteinExistence type="predicted"/>
<dbReference type="Proteomes" id="UP000321413">
    <property type="component" value="Unassembled WGS sequence"/>
</dbReference>
<name>A0A5C7G0D8_9BURK</name>
<organism evidence="2 3">
    <name type="scientific">Massilia arenae</name>
    <dbReference type="NCBI Taxonomy" id="2603288"/>
    <lineage>
        <taxon>Bacteria</taxon>
        <taxon>Pseudomonadati</taxon>
        <taxon>Pseudomonadota</taxon>
        <taxon>Betaproteobacteria</taxon>
        <taxon>Burkholderiales</taxon>
        <taxon>Oxalobacteraceae</taxon>
        <taxon>Telluria group</taxon>
        <taxon>Massilia</taxon>
    </lineage>
</organism>